<dbReference type="Gene3D" id="3.40.228.10">
    <property type="entry name" value="Dimethylsulfoxide Reductase, domain 2"/>
    <property type="match status" value="1"/>
</dbReference>
<dbReference type="GO" id="GO:0046872">
    <property type="term" value="F:metal ion binding"/>
    <property type="evidence" value="ECO:0007669"/>
    <property type="project" value="UniProtKB-KW"/>
</dbReference>
<keyword evidence="5" id="KW-0411">Iron-sulfur</keyword>
<evidence type="ECO:0000256" key="4">
    <source>
        <dbReference type="ARBA" id="ARBA00023004"/>
    </source>
</evidence>
<dbReference type="Pfam" id="PF00384">
    <property type="entry name" value="Molybdopterin"/>
    <property type="match status" value="1"/>
</dbReference>
<dbReference type="GO" id="GO:0016491">
    <property type="term" value="F:oxidoreductase activity"/>
    <property type="evidence" value="ECO:0007669"/>
    <property type="project" value="InterPro"/>
</dbReference>
<evidence type="ECO:0000256" key="5">
    <source>
        <dbReference type="ARBA" id="ARBA00023014"/>
    </source>
</evidence>
<dbReference type="SUPFAM" id="SSF53706">
    <property type="entry name" value="Formate dehydrogenase/DMSO reductase, domains 1-3"/>
    <property type="match status" value="1"/>
</dbReference>
<reference evidence="7 8" key="1">
    <citation type="submission" date="2019-09" db="EMBL/GenBank/DDBJ databases">
        <title>Whole genome sequences of isolates from the Mars Exploration Rovers.</title>
        <authorList>
            <person name="Seuylemezian A."/>
            <person name="Vaishampayan P."/>
        </authorList>
    </citation>
    <scope>NUCLEOTIDE SEQUENCE [LARGE SCALE GENOMIC DNA]</scope>
    <source>
        <strain evidence="7 8">MER_TA_151</strain>
    </source>
</reference>
<sequence length="663" mass="75527">MNNHAARKFRNVCPRNCPSSCTMISHIEKDSIHHIAGDISHPYTKGKLCAKGFSYAEKNNHRDRLKYPYYQKVKGSGKYIQISWEKAFQLIISEIMNIHYHFGSLLPFALFKGSGNIGVHHYVTDDFFSHIGETTRILGTSSLLSRLHALESNQVVRNGSNPSTIKEASLIVIWGANPAATNIHLIPYLIEAKVKGAKIVVIDPLYTQTAELADLYIQLRPSTDGALASLLIKHLIENNLFDKRFFDSDSNEMNGLINNINEIDTDEYRMNCDVSKEAINLLLTWMKDADTIAYVIGSGLQKHSNFGHTIQSIEVLAAVHGDIGKIGGGIYLRDDGDTMMFNNQTPERLLGKNRILDINNRNHGGDPPIKMLWVSCANPVIQEPHSASMKQFLMDIPFVVTVDQFMTPTAQMSNLILPTTTHFEEMDIIVSWWHKEIALNEKALSPYYDSRSEWWMMTELARRLNQHLPSLCTFPIYSSEEEYLNAQFNHQVFNIYSVRNLSELKERRMTGAISNARAQQRYTNLAKQNKEFHPMMGKLPSKEHPFWFITPHHPYAFNSQFHFLNLHDEKEAFALIHPQAATDIGITNGDIVKVYNNQACIEIKALCSKQVPKDIVMVYQGWYPDSDVTINDLIPAKQENPSKEESIFQNDAFYDTFVNVEKL</sequence>
<name>A0A5J5HNF1_9BACI</name>
<dbReference type="Gene3D" id="3.30.2070.10">
    <property type="entry name" value="Formate dehydrogenase/DMSO reductase"/>
    <property type="match status" value="1"/>
</dbReference>
<dbReference type="Pfam" id="PF04879">
    <property type="entry name" value="Molybdop_Fe4S4"/>
    <property type="match status" value="1"/>
</dbReference>
<dbReference type="RefSeq" id="WP_150440695.1">
    <property type="nucleotide sequence ID" value="NZ_VYKL01000021.1"/>
</dbReference>
<dbReference type="Pfam" id="PF01568">
    <property type="entry name" value="Molydop_binding"/>
    <property type="match status" value="1"/>
</dbReference>
<comment type="similarity">
    <text evidence="2">Belongs to the prokaryotic molybdopterin-containing oxidoreductase family.</text>
</comment>
<proteinExistence type="inferred from homology"/>
<dbReference type="InterPro" id="IPR050612">
    <property type="entry name" value="Prok_Mopterin_Oxidored"/>
</dbReference>
<dbReference type="SMART" id="SM00926">
    <property type="entry name" value="Molybdop_Fe4S4"/>
    <property type="match status" value="1"/>
</dbReference>
<feature type="domain" description="4Fe-4S Mo/W bis-MGD-type" evidence="6">
    <location>
        <begin position="6"/>
        <end position="63"/>
    </location>
</feature>
<dbReference type="Gene3D" id="3.40.50.740">
    <property type="match status" value="1"/>
</dbReference>
<accession>A0A5J5HNF1</accession>
<comment type="cofactor">
    <cofactor evidence="1">
        <name>Mo-bis(molybdopterin guanine dinucleotide)</name>
        <dbReference type="ChEBI" id="CHEBI:60539"/>
    </cofactor>
</comment>
<comment type="caution">
    <text evidence="7">The sequence shown here is derived from an EMBL/GenBank/DDBJ whole genome shotgun (WGS) entry which is preliminary data.</text>
</comment>
<dbReference type="AlphaFoldDB" id="A0A5J5HNF1"/>
<evidence type="ECO:0000256" key="1">
    <source>
        <dbReference type="ARBA" id="ARBA00001942"/>
    </source>
</evidence>
<dbReference type="SUPFAM" id="SSF50692">
    <property type="entry name" value="ADC-like"/>
    <property type="match status" value="1"/>
</dbReference>
<keyword evidence="8" id="KW-1185">Reference proteome</keyword>
<dbReference type="InterPro" id="IPR006656">
    <property type="entry name" value="Mopterin_OxRdtase"/>
</dbReference>
<evidence type="ECO:0000256" key="2">
    <source>
        <dbReference type="ARBA" id="ARBA00010312"/>
    </source>
</evidence>
<dbReference type="EMBL" id="VYKL01000021">
    <property type="protein sequence ID" value="KAA9022903.1"/>
    <property type="molecule type" value="Genomic_DNA"/>
</dbReference>
<dbReference type="GO" id="GO:0051536">
    <property type="term" value="F:iron-sulfur cluster binding"/>
    <property type="evidence" value="ECO:0007669"/>
    <property type="project" value="UniProtKB-KW"/>
</dbReference>
<keyword evidence="3" id="KW-0479">Metal-binding</keyword>
<dbReference type="Proteomes" id="UP000326671">
    <property type="component" value="Unassembled WGS sequence"/>
</dbReference>
<evidence type="ECO:0000313" key="7">
    <source>
        <dbReference type="EMBL" id="KAA9022903.1"/>
    </source>
</evidence>
<dbReference type="PANTHER" id="PTHR43742:SF6">
    <property type="entry name" value="OXIDOREDUCTASE YYAE-RELATED"/>
    <property type="match status" value="1"/>
</dbReference>
<dbReference type="InterPro" id="IPR006657">
    <property type="entry name" value="MoPterin_dinucl-bd_dom"/>
</dbReference>
<evidence type="ECO:0000313" key="8">
    <source>
        <dbReference type="Proteomes" id="UP000326671"/>
    </source>
</evidence>
<dbReference type="InterPro" id="IPR009010">
    <property type="entry name" value="Asp_de-COase-like_dom_sf"/>
</dbReference>
<dbReference type="GO" id="GO:0043546">
    <property type="term" value="F:molybdopterin cofactor binding"/>
    <property type="evidence" value="ECO:0007669"/>
    <property type="project" value="InterPro"/>
</dbReference>
<dbReference type="OrthoDB" id="219031at2"/>
<dbReference type="InterPro" id="IPR006963">
    <property type="entry name" value="Mopterin_OxRdtase_4Fe-4S_dom"/>
</dbReference>
<protein>
    <submittedName>
        <fullName evidence="7">Molybdopterin-dependent oxidoreductase</fullName>
    </submittedName>
</protein>
<keyword evidence="4" id="KW-0408">Iron</keyword>
<dbReference type="PROSITE" id="PS51669">
    <property type="entry name" value="4FE4S_MOW_BIS_MGD"/>
    <property type="match status" value="1"/>
</dbReference>
<dbReference type="Gene3D" id="2.40.40.20">
    <property type="match status" value="1"/>
</dbReference>
<dbReference type="PANTHER" id="PTHR43742">
    <property type="entry name" value="TRIMETHYLAMINE-N-OXIDE REDUCTASE"/>
    <property type="match status" value="1"/>
</dbReference>
<dbReference type="Gene3D" id="2.20.25.90">
    <property type="entry name" value="ADC-like domains"/>
    <property type="match status" value="1"/>
</dbReference>
<evidence type="ECO:0000259" key="6">
    <source>
        <dbReference type="PROSITE" id="PS51669"/>
    </source>
</evidence>
<gene>
    <name evidence="7" type="ORF">F4V44_14270</name>
</gene>
<organism evidence="7 8">
    <name type="scientific">Niallia endozanthoxylica</name>
    <dbReference type="NCBI Taxonomy" id="2036016"/>
    <lineage>
        <taxon>Bacteria</taxon>
        <taxon>Bacillati</taxon>
        <taxon>Bacillota</taxon>
        <taxon>Bacilli</taxon>
        <taxon>Bacillales</taxon>
        <taxon>Bacillaceae</taxon>
        <taxon>Niallia</taxon>
    </lineage>
</organism>
<evidence type="ECO:0000256" key="3">
    <source>
        <dbReference type="ARBA" id="ARBA00022723"/>
    </source>
</evidence>